<feature type="region of interest" description="Disordered" evidence="1">
    <location>
        <begin position="837"/>
        <end position="857"/>
    </location>
</feature>
<dbReference type="PANTHER" id="PTHR45662">
    <property type="entry name" value="PHOSPHATIDYLINOSITIDE PHOSPHATASE SAC1"/>
    <property type="match status" value="1"/>
</dbReference>
<dbReference type="GO" id="GO:0045334">
    <property type="term" value="C:clathrin-coated endocytic vesicle"/>
    <property type="evidence" value="ECO:0007669"/>
    <property type="project" value="TreeGrafter"/>
</dbReference>
<evidence type="ECO:0000313" key="4">
    <source>
        <dbReference type="Ensembl" id="ENSMAMP00000060460.1"/>
    </source>
</evidence>
<dbReference type="InterPro" id="IPR002013">
    <property type="entry name" value="SAC_dom"/>
</dbReference>
<dbReference type="InterPro" id="IPR022158">
    <property type="entry name" value="Inositol_phosphatase"/>
</dbReference>
<dbReference type="Ensembl" id="ENSMAMT00000042129.1">
    <property type="protein sequence ID" value="ENSMAMP00000060460.1"/>
    <property type="gene ID" value="ENSMAMG00000013406.2"/>
</dbReference>
<sequence length="1114" mass="125148">MELFQAKDDYILQRGDRALWCSRKDGTMTVRPATDLLLAWNPVCLGLVEGVIGKIQLHADLPLGLVLIRQKALVGHLPGNHKVYKITKIAVIPLSDEEPQELELELCKKHHFGIDKPEKLAQSPDESKFLMKTLSQIKSNVAVPIKKKVKENKEKERLERRLLDELYKIFMDSDSFYYSMTYDLTNSVQRQGDSEKSSLPLWKQVPEVDFWVMPIIQGFVQVEELVVNYNETSDEERSSPETPPQEVTCVDDIHPRFTVALISRRSRHRAGMRYKRRGVDTDGHVANYVETEQLIHVHSHTLSFVQTRGSVPVFWSQAGYRYNPRPRLEKGEKETMSYFSAHFEQQLKLYKKQVIINLVDQSGREKLIGDAYLKQVLLYNNPNLTYVSFDFHEHCRGMKFENVQILTDAISDIITDMKWAWVDQAGVICKQEGIFRVNCMDCLDRTNVVQAAIARVVMEQQLKKLGVMPPEQPLPLKCYRIYQIMWANNGDTISRQYAGTAALKGDFTRTGERKLAGVMKDGVNSANRYYLNRFRDAYRQAVIDLMMGLPVTEDLYSIFSKEKEHEEKEKESQRGAQEQVSLLLQTYMQLLLPDDERFHGGWALINSDMSLIDATNKDVDVLLLLSDKAYYIAYYDEEADKVNQYQRLNLEGLEKIEIGPEPTLFGKPKFCCMRLHYRNEEMSGYFHTLRAATRNPEDDGKDTLQCIAEMLRITKQAMGLDMLVVEKKLERRQSKPHEDIMGIQNKPADQVHGSSGLAQGKSFLLNKFSSLNQKVKQTKTNVNIGPFRPLGRLSNFSKPDVKVNFLKPTMHVNLWKSDSSLEKSDIVPGTGALKDLGDVHSEISDDSDSYNSDPEHPCSGSLENVDYVLPSCGIVASNPRLGSRSQSIGSVELNIPSVIRVTGCDGIQESSSQVGDDKSPGAASLAEEAILIDFGTPIDAYCHQFVQDAQTKPVEVFGEQPPTAVLSSNPVLSVKTKSPADSDKQPSSEQEKPQLPRPSQLDVQSTTSSPNLLTIQKPSSAVSGGSQRSLCSQMEGSLGPSPADSNGSRVVSPFAKIKSSMVQVASLTQAGLTQGINFAVAKVQKSPEPDTVNEAQESELKAMFTQCQTRIIQI</sequence>
<feature type="domain" description="HSac2" evidence="3">
    <location>
        <begin position="574"/>
        <end position="741"/>
    </location>
</feature>
<evidence type="ECO:0000259" key="3">
    <source>
        <dbReference type="PROSITE" id="PS51791"/>
    </source>
</evidence>
<dbReference type="GO" id="GO:0005769">
    <property type="term" value="C:early endosome"/>
    <property type="evidence" value="ECO:0007669"/>
    <property type="project" value="TreeGrafter"/>
</dbReference>
<feature type="domain" description="SAC" evidence="2">
    <location>
        <begin position="167"/>
        <end position="499"/>
    </location>
</feature>
<dbReference type="PANTHER" id="PTHR45662:SF8">
    <property type="entry name" value="PHOSPHATIDYLINOSITIDE PHOSPHATASE SAC2"/>
    <property type="match status" value="1"/>
</dbReference>
<dbReference type="InterPro" id="IPR034753">
    <property type="entry name" value="hSac2"/>
</dbReference>
<dbReference type="PROSITE" id="PS51791">
    <property type="entry name" value="HSAC2"/>
    <property type="match status" value="1"/>
</dbReference>
<evidence type="ECO:0000259" key="2">
    <source>
        <dbReference type="PROSITE" id="PS50275"/>
    </source>
</evidence>
<feature type="compositionally biased region" description="Basic and acidic residues" evidence="1">
    <location>
        <begin position="978"/>
        <end position="994"/>
    </location>
</feature>
<dbReference type="Pfam" id="PF02383">
    <property type="entry name" value="Syja_N"/>
    <property type="match status" value="1"/>
</dbReference>
<reference evidence="4" key="1">
    <citation type="submission" date="2025-08" db="UniProtKB">
        <authorList>
            <consortium name="Ensembl"/>
        </authorList>
    </citation>
    <scope>IDENTIFICATION</scope>
</reference>
<dbReference type="GO" id="GO:2001135">
    <property type="term" value="P:regulation of endocytic recycling"/>
    <property type="evidence" value="ECO:0007669"/>
    <property type="project" value="TreeGrafter"/>
</dbReference>
<dbReference type="GO" id="GO:0043812">
    <property type="term" value="F:phosphatidylinositol-4-phosphate phosphatase activity"/>
    <property type="evidence" value="ECO:0007669"/>
    <property type="project" value="TreeGrafter"/>
</dbReference>
<name>A0A7N8Y533_9TELE</name>
<organism evidence="4 5">
    <name type="scientific">Mastacembelus armatus</name>
    <name type="common">zig-zag eel</name>
    <dbReference type="NCBI Taxonomy" id="205130"/>
    <lineage>
        <taxon>Eukaryota</taxon>
        <taxon>Metazoa</taxon>
        <taxon>Chordata</taxon>
        <taxon>Craniata</taxon>
        <taxon>Vertebrata</taxon>
        <taxon>Euteleostomi</taxon>
        <taxon>Actinopterygii</taxon>
        <taxon>Neopterygii</taxon>
        <taxon>Teleostei</taxon>
        <taxon>Neoteleostei</taxon>
        <taxon>Acanthomorphata</taxon>
        <taxon>Anabantaria</taxon>
        <taxon>Synbranchiformes</taxon>
        <taxon>Mastacembelidae</taxon>
        <taxon>Mastacembelus</taxon>
    </lineage>
</organism>
<keyword evidence="5" id="KW-1185">Reference proteome</keyword>
<feature type="compositionally biased region" description="Polar residues" evidence="1">
    <location>
        <begin position="1001"/>
        <end position="1035"/>
    </location>
</feature>
<accession>A0A7N8Y533</accession>
<feature type="region of interest" description="Disordered" evidence="1">
    <location>
        <begin position="960"/>
        <end position="1048"/>
    </location>
</feature>
<dbReference type="PROSITE" id="PS50275">
    <property type="entry name" value="SAC"/>
    <property type="match status" value="1"/>
</dbReference>
<evidence type="ECO:0000256" key="1">
    <source>
        <dbReference type="SAM" id="MobiDB-lite"/>
    </source>
</evidence>
<dbReference type="AlphaFoldDB" id="A0A7N8Y533"/>
<dbReference type="GeneTree" id="ENSGT00940000155996"/>
<evidence type="ECO:0000313" key="5">
    <source>
        <dbReference type="Proteomes" id="UP000261640"/>
    </source>
</evidence>
<dbReference type="Pfam" id="PF12456">
    <property type="entry name" value="hSac2"/>
    <property type="match status" value="1"/>
</dbReference>
<protein>
    <submittedName>
        <fullName evidence="4">Inositol polyphosphate-5-phosphatase F</fullName>
    </submittedName>
</protein>
<dbReference type="Proteomes" id="UP000261640">
    <property type="component" value="Unplaced"/>
</dbReference>
<proteinExistence type="predicted"/>
<dbReference type="GO" id="GO:0046856">
    <property type="term" value="P:phosphatidylinositol dephosphorylation"/>
    <property type="evidence" value="ECO:0007669"/>
    <property type="project" value="TreeGrafter"/>
</dbReference>
<reference evidence="4" key="2">
    <citation type="submission" date="2025-09" db="UniProtKB">
        <authorList>
            <consortium name="Ensembl"/>
        </authorList>
    </citation>
    <scope>IDENTIFICATION</scope>
</reference>